<protein>
    <submittedName>
        <fullName evidence="1">Uncharacterized protein</fullName>
    </submittedName>
</protein>
<dbReference type="EMBL" id="JAHHHV010000073">
    <property type="protein sequence ID" value="MBW4467122.1"/>
    <property type="molecule type" value="Genomic_DNA"/>
</dbReference>
<sequence length="85" mass="9892">MSYYNRLHPWCVIRCLPKAQTLIVARFRKRGDADNYLNTLRRLMPNGRFELMFDPETEPTAWVADPASRTYSGDIPPAASNYDRL</sequence>
<evidence type="ECO:0000313" key="2">
    <source>
        <dbReference type="Proteomes" id="UP000707356"/>
    </source>
</evidence>
<reference evidence="1" key="2">
    <citation type="journal article" date="2022" name="Microbiol. Resour. Announc.">
        <title>Metagenome Sequencing to Explore Phylogenomics of Terrestrial Cyanobacteria.</title>
        <authorList>
            <person name="Ward R.D."/>
            <person name="Stajich J.E."/>
            <person name="Johansen J.R."/>
            <person name="Huntemann M."/>
            <person name="Clum A."/>
            <person name="Foster B."/>
            <person name="Foster B."/>
            <person name="Roux S."/>
            <person name="Palaniappan K."/>
            <person name="Varghese N."/>
            <person name="Mukherjee S."/>
            <person name="Reddy T.B.K."/>
            <person name="Daum C."/>
            <person name="Copeland A."/>
            <person name="Chen I.A."/>
            <person name="Ivanova N.N."/>
            <person name="Kyrpides N.C."/>
            <person name="Shapiro N."/>
            <person name="Eloe-Fadrosh E.A."/>
            <person name="Pietrasiak N."/>
        </authorList>
    </citation>
    <scope>NUCLEOTIDE SEQUENCE</scope>
    <source>
        <strain evidence="1">GSE-TBD4-15B</strain>
    </source>
</reference>
<proteinExistence type="predicted"/>
<gene>
    <name evidence="1" type="ORF">KME07_16985</name>
</gene>
<dbReference type="Proteomes" id="UP000707356">
    <property type="component" value="Unassembled WGS sequence"/>
</dbReference>
<comment type="caution">
    <text evidence="1">The sequence shown here is derived from an EMBL/GenBank/DDBJ whole genome shotgun (WGS) entry which is preliminary data.</text>
</comment>
<dbReference type="AlphaFoldDB" id="A0A951PCE8"/>
<name>A0A951PCE8_9CYAN</name>
<organism evidence="1 2">
    <name type="scientific">Pegethrix bostrychoides GSE-TBD4-15B</name>
    <dbReference type="NCBI Taxonomy" id="2839662"/>
    <lineage>
        <taxon>Bacteria</taxon>
        <taxon>Bacillati</taxon>
        <taxon>Cyanobacteriota</taxon>
        <taxon>Cyanophyceae</taxon>
        <taxon>Oculatellales</taxon>
        <taxon>Oculatellaceae</taxon>
        <taxon>Pegethrix</taxon>
    </lineage>
</organism>
<accession>A0A951PCE8</accession>
<reference evidence="1" key="1">
    <citation type="submission" date="2021-05" db="EMBL/GenBank/DDBJ databases">
        <authorList>
            <person name="Pietrasiak N."/>
            <person name="Ward R."/>
            <person name="Stajich J.E."/>
            <person name="Kurbessoian T."/>
        </authorList>
    </citation>
    <scope>NUCLEOTIDE SEQUENCE</scope>
    <source>
        <strain evidence="1">GSE-TBD4-15B</strain>
    </source>
</reference>
<evidence type="ECO:0000313" key="1">
    <source>
        <dbReference type="EMBL" id="MBW4467122.1"/>
    </source>
</evidence>